<dbReference type="Proteomes" id="UP001216638">
    <property type="component" value="Chromosome 2"/>
</dbReference>
<proteinExistence type="inferred from homology"/>
<feature type="compositionally biased region" description="Low complexity" evidence="5">
    <location>
        <begin position="174"/>
        <end position="190"/>
    </location>
</feature>
<feature type="region of interest" description="Disordered" evidence="5">
    <location>
        <begin position="803"/>
        <end position="824"/>
    </location>
</feature>
<comment type="similarity">
    <text evidence="1 4">Belongs to the inositol phosphokinase (IPK) family.</text>
</comment>
<evidence type="ECO:0000256" key="1">
    <source>
        <dbReference type="ARBA" id="ARBA00007374"/>
    </source>
</evidence>
<dbReference type="PANTHER" id="PTHR12400:SF21">
    <property type="entry name" value="KINASE"/>
    <property type="match status" value="1"/>
</dbReference>
<feature type="compositionally biased region" description="Low complexity" evidence="5">
    <location>
        <begin position="501"/>
        <end position="511"/>
    </location>
</feature>
<dbReference type="PANTHER" id="PTHR12400">
    <property type="entry name" value="INOSITOL POLYPHOSPHATE KINASE"/>
    <property type="match status" value="1"/>
</dbReference>
<dbReference type="EC" id="2.7.-.-" evidence="4"/>
<feature type="compositionally biased region" description="Low complexity" evidence="5">
    <location>
        <begin position="531"/>
        <end position="542"/>
    </location>
</feature>
<feature type="compositionally biased region" description="Basic and acidic residues" evidence="5">
    <location>
        <begin position="450"/>
        <end position="469"/>
    </location>
</feature>
<dbReference type="GO" id="GO:0032958">
    <property type="term" value="P:inositol phosphate biosynthetic process"/>
    <property type="evidence" value="ECO:0007669"/>
    <property type="project" value="InterPro"/>
</dbReference>
<evidence type="ECO:0000256" key="4">
    <source>
        <dbReference type="RuleBase" id="RU363090"/>
    </source>
</evidence>
<feature type="region of interest" description="Disordered" evidence="5">
    <location>
        <begin position="705"/>
        <end position="767"/>
    </location>
</feature>
<dbReference type="Gene3D" id="3.30.470.160">
    <property type="entry name" value="Inositol polyphosphate kinase"/>
    <property type="match status" value="1"/>
</dbReference>
<name>A0AAF0DWN8_9BASI</name>
<keyword evidence="2 4" id="KW-0808">Transferase</keyword>
<feature type="compositionally biased region" description="Polar residues" evidence="5">
    <location>
        <begin position="215"/>
        <end position="228"/>
    </location>
</feature>
<feature type="region of interest" description="Disordered" evidence="5">
    <location>
        <begin position="1"/>
        <end position="131"/>
    </location>
</feature>
<keyword evidence="7" id="KW-1185">Reference proteome</keyword>
<dbReference type="GO" id="GO:0000824">
    <property type="term" value="F:inositol-1,4,5,6-tetrakisphosphate 3-kinase activity"/>
    <property type="evidence" value="ECO:0007669"/>
    <property type="project" value="TreeGrafter"/>
</dbReference>
<sequence>MHPTQPQVLSPAHDLPCSAPTDSLPGMQNIARQDETLERPNSVPPLPVDDADETGSTQGPTSPRVGTGRKATVSLQLFMATQNPSAAASAQTRSESVTRSSPSKSEAPSFEAFRRASIAHEPNAGPATPRSLIEQSPALVVPRRASMVSRPGYPALVHDADVLNSTTMYDGAGSNAVSSHSGSSSSASSDTESDASDEQSELPTNASGESYVGAAQQTITIPSPNLANDGSVRPHKHHHHHVQDASEPLPNVVQLQPFHHQVGGHNHIFQFSRRAVCKPLFSHENQFYEALERDHPDMLAFVPQYLGVLNVTYRPVHRDTDDGQASSATPSDQPMRRKVFEGSEDMGSNEVPEVALDMNQHILPDWLLRQSRAHRAGPDGSRGDASGSQSRSLGSSPQHTSSHACAVGEESCCHPLSIMGTGSTSVNRRLQEQVIREVFHQCKPRHGRLHHADDSEERERMARSWDEQKQPTSHGGTPRQHSVRPSAWSAARHVSSDAVYSANTAPSEATTPPAPTPTERVIPPAAASTEVPVSSTATSDTPPTAPRQEHFILLEDLTGGLKAPCVLDLKMGTRQYGIQATDAKKESQTNKCNKTTSRSMGVRICGMQMYDARTEEFVFQDKYYGRRVKADEFSLVLERFFHNGYQVLIHHVPVMIDKLNRLARHVCKLDGYRFYASSLLLIYDGDLRRQNALLESFEANLPCGTSRVPSSANSDIGSDMQSLHVSTDASPMTTASFAPSSQSSATMLTLPSPTLAPTSAGRSEEEARAQWRRARRMGVINIRIIDFAHCTNGEDFYYPGDHENRPPSTPAERMQPIARHPPKHRRKADAGYLWGLRCLSRAFHEIWDRERRRRIDVALSALPADASVSARERARCSVDIGELNVPGGEIFTELFGVGDAPGPLSGYIST</sequence>
<evidence type="ECO:0000256" key="5">
    <source>
        <dbReference type="SAM" id="MobiDB-lite"/>
    </source>
</evidence>
<accession>A0AAF0DWN8</accession>
<feature type="compositionally biased region" description="Low complexity" evidence="5">
    <location>
        <begin position="386"/>
        <end position="396"/>
    </location>
</feature>
<dbReference type="InterPro" id="IPR005522">
    <property type="entry name" value="IPK"/>
</dbReference>
<dbReference type="GO" id="GO:0008440">
    <property type="term" value="F:inositol-1,4,5-trisphosphate 3-kinase activity"/>
    <property type="evidence" value="ECO:0007669"/>
    <property type="project" value="TreeGrafter"/>
</dbReference>
<organism evidence="6 7">
    <name type="scientific">Malassezia brasiliensis</name>
    <dbReference type="NCBI Taxonomy" id="1821822"/>
    <lineage>
        <taxon>Eukaryota</taxon>
        <taxon>Fungi</taxon>
        <taxon>Dikarya</taxon>
        <taxon>Basidiomycota</taxon>
        <taxon>Ustilaginomycotina</taxon>
        <taxon>Malasseziomycetes</taxon>
        <taxon>Malasseziales</taxon>
        <taxon>Malasseziaceae</taxon>
        <taxon>Malassezia</taxon>
    </lineage>
</organism>
<dbReference type="SUPFAM" id="SSF56104">
    <property type="entry name" value="SAICAR synthase-like"/>
    <property type="match status" value="1"/>
</dbReference>
<gene>
    <name evidence="6" type="primary">KCS1</name>
    <name evidence="6" type="ORF">MBRA1_002057</name>
</gene>
<feature type="region of interest" description="Disordered" evidence="5">
    <location>
        <begin position="445"/>
        <end position="545"/>
    </location>
</feature>
<protein>
    <recommendedName>
        <fullName evidence="4">Kinase</fullName>
        <ecNumber evidence="4">2.7.-.-</ecNumber>
    </recommendedName>
</protein>
<evidence type="ECO:0000256" key="2">
    <source>
        <dbReference type="ARBA" id="ARBA00022679"/>
    </source>
</evidence>
<dbReference type="InterPro" id="IPR038286">
    <property type="entry name" value="IPK_sf"/>
</dbReference>
<feature type="region of interest" description="Disordered" evidence="5">
    <location>
        <begin position="374"/>
        <end position="402"/>
    </location>
</feature>
<evidence type="ECO:0000313" key="6">
    <source>
        <dbReference type="EMBL" id="WFC95409.1"/>
    </source>
</evidence>
<dbReference type="GO" id="GO:0046854">
    <property type="term" value="P:phosphatidylinositol phosphate biosynthetic process"/>
    <property type="evidence" value="ECO:0007669"/>
    <property type="project" value="TreeGrafter"/>
</dbReference>
<feature type="region of interest" description="Disordered" evidence="5">
    <location>
        <begin position="317"/>
        <end position="336"/>
    </location>
</feature>
<feature type="compositionally biased region" description="Polar residues" evidence="5">
    <location>
        <begin position="73"/>
        <end position="106"/>
    </location>
</feature>
<feature type="region of interest" description="Disordered" evidence="5">
    <location>
        <begin position="174"/>
        <end position="246"/>
    </location>
</feature>
<evidence type="ECO:0000313" key="7">
    <source>
        <dbReference type="Proteomes" id="UP001216638"/>
    </source>
</evidence>
<keyword evidence="3 4" id="KW-0418">Kinase</keyword>
<dbReference type="GO" id="GO:0005737">
    <property type="term" value="C:cytoplasm"/>
    <property type="evidence" value="ECO:0007669"/>
    <property type="project" value="TreeGrafter"/>
</dbReference>
<dbReference type="GO" id="GO:0005634">
    <property type="term" value="C:nucleus"/>
    <property type="evidence" value="ECO:0007669"/>
    <property type="project" value="TreeGrafter"/>
</dbReference>
<feature type="compositionally biased region" description="Polar residues" evidence="5">
    <location>
        <begin position="323"/>
        <end position="332"/>
    </location>
</feature>
<feature type="compositionally biased region" description="Polar residues" evidence="5">
    <location>
        <begin position="707"/>
        <end position="761"/>
    </location>
</feature>
<dbReference type="AlphaFoldDB" id="A0AAF0DWN8"/>
<dbReference type="Pfam" id="PF03770">
    <property type="entry name" value="IPK"/>
    <property type="match status" value="1"/>
</dbReference>
<dbReference type="EMBL" id="CP119952">
    <property type="protein sequence ID" value="WFC95409.1"/>
    <property type="molecule type" value="Genomic_DNA"/>
</dbReference>
<evidence type="ECO:0000256" key="3">
    <source>
        <dbReference type="ARBA" id="ARBA00022777"/>
    </source>
</evidence>
<reference evidence="6" key="1">
    <citation type="submission" date="2023-03" db="EMBL/GenBank/DDBJ databases">
        <title>Mating type loci evolution in Malassezia.</title>
        <authorList>
            <person name="Coelho M.A."/>
        </authorList>
    </citation>
    <scope>NUCLEOTIDE SEQUENCE</scope>
    <source>
        <strain evidence="6">CBS 14135</strain>
    </source>
</reference>
<feature type="compositionally biased region" description="Acidic residues" evidence="5">
    <location>
        <begin position="191"/>
        <end position="200"/>
    </location>
</feature>